<evidence type="ECO:0000259" key="12">
    <source>
        <dbReference type="Pfam" id="PF24807"/>
    </source>
</evidence>
<dbReference type="PANTHER" id="PTHR19918">
    <property type="entry name" value="CELL DIVISION CYCLE 20 CDC20 FIZZY -RELATED"/>
    <property type="match status" value="1"/>
</dbReference>
<dbReference type="PROSITE" id="PS50082">
    <property type="entry name" value="WD_REPEATS_2"/>
    <property type="match status" value="3"/>
</dbReference>
<dbReference type="SMART" id="SM00320">
    <property type="entry name" value="WD40"/>
    <property type="match status" value="6"/>
</dbReference>
<feature type="region of interest" description="Disordered" evidence="11">
    <location>
        <begin position="64"/>
        <end position="88"/>
    </location>
</feature>
<evidence type="ECO:0000256" key="1">
    <source>
        <dbReference type="ARBA" id="ARBA00004906"/>
    </source>
</evidence>
<keyword evidence="4" id="KW-0132">Cell division</keyword>
<feature type="region of interest" description="Disordered" evidence="11">
    <location>
        <begin position="31"/>
        <end position="51"/>
    </location>
</feature>
<evidence type="ECO:0000256" key="4">
    <source>
        <dbReference type="ARBA" id="ARBA00022618"/>
    </source>
</evidence>
<keyword evidence="6" id="KW-0498">Mitosis</keyword>
<feature type="compositionally biased region" description="Basic and acidic residues" evidence="11">
    <location>
        <begin position="106"/>
        <end position="126"/>
    </location>
</feature>
<keyword evidence="3 10" id="KW-0853">WD repeat</keyword>
<evidence type="ECO:0000256" key="11">
    <source>
        <dbReference type="SAM" id="MobiDB-lite"/>
    </source>
</evidence>
<evidence type="ECO:0000256" key="8">
    <source>
        <dbReference type="ARBA" id="ARBA00073600"/>
    </source>
</evidence>
<evidence type="ECO:0000256" key="6">
    <source>
        <dbReference type="ARBA" id="ARBA00022776"/>
    </source>
</evidence>
<dbReference type="GO" id="GO:0005680">
    <property type="term" value="C:anaphase-promoting complex"/>
    <property type="evidence" value="ECO:0007669"/>
    <property type="project" value="TreeGrafter"/>
</dbReference>
<dbReference type="InterPro" id="IPR019775">
    <property type="entry name" value="WD40_repeat_CS"/>
</dbReference>
<feature type="compositionally biased region" description="Basic and acidic residues" evidence="11">
    <location>
        <begin position="76"/>
        <end position="86"/>
    </location>
</feature>
<feature type="region of interest" description="Disordered" evidence="11">
    <location>
        <begin position="105"/>
        <end position="166"/>
    </location>
</feature>
<dbReference type="FunFam" id="2.130.10.10:FF:000025">
    <property type="entry name" value="FIZZY-related 2 isoform 1"/>
    <property type="match status" value="1"/>
</dbReference>
<keyword evidence="14" id="KW-1185">Reference proteome</keyword>
<dbReference type="GO" id="GO:0031145">
    <property type="term" value="P:anaphase-promoting complex-dependent catabolic process"/>
    <property type="evidence" value="ECO:0007669"/>
    <property type="project" value="TreeGrafter"/>
</dbReference>
<dbReference type="InterPro" id="IPR056150">
    <property type="entry name" value="WD40_CDC20-Fz"/>
</dbReference>
<dbReference type="Pfam" id="PF15041">
    <property type="entry name" value="TKTI1"/>
    <property type="match status" value="1"/>
</dbReference>
<dbReference type="CDD" id="cd00200">
    <property type="entry name" value="WD40"/>
    <property type="match status" value="1"/>
</dbReference>
<dbReference type="SUPFAM" id="SSF50978">
    <property type="entry name" value="WD40 repeat-like"/>
    <property type="match status" value="1"/>
</dbReference>
<dbReference type="GO" id="GO:1905786">
    <property type="term" value="P:positive regulation of anaphase-promoting complex-dependent catabolic process"/>
    <property type="evidence" value="ECO:0007669"/>
    <property type="project" value="TreeGrafter"/>
</dbReference>
<evidence type="ECO:0000256" key="3">
    <source>
        <dbReference type="ARBA" id="ARBA00022574"/>
    </source>
</evidence>
<evidence type="ECO:0000256" key="2">
    <source>
        <dbReference type="ARBA" id="ARBA00006445"/>
    </source>
</evidence>
<evidence type="ECO:0000313" key="13">
    <source>
        <dbReference type="EMBL" id="OXB59952.1"/>
    </source>
</evidence>
<dbReference type="STRING" id="9009.A0A226MXI7"/>
<proteinExistence type="inferred from homology"/>
<dbReference type="GO" id="GO:1990757">
    <property type="term" value="F:ubiquitin ligase activator activity"/>
    <property type="evidence" value="ECO:0007669"/>
    <property type="project" value="TreeGrafter"/>
</dbReference>
<evidence type="ECO:0000256" key="7">
    <source>
        <dbReference type="ARBA" id="ARBA00023306"/>
    </source>
</evidence>
<dbReference type="InterPro" id="IPR029203">
    <property type="entry name" value="TKTI1"/>
</dbReference>
<sequence length="656" mass="73024">MDQDYERRLLRQINIQNENTMPCVAEMRRTLTPSNSPMSSPSKHGDRFIPSRAGANWSINFHRINENEKSPSQNRKAKDATSDNGKDGLAYSALLKNELLGAGIEKVQDPQTEDRRLQPSTPEKKSLFTYSLSTKRSSPDDGNEVSPYSLSPVSNKSQKLLRSPRKPTRKISKIPFKVLDAPELQDDFYLNLVDWSSLNVLSVGLGTCVYLWSACTSQVTRLCDLSVEGDSVTSVGWSERGTLVAVGTHKGFVQIWDAAAGKKLSMLEGHTARVGALAWNADQLSSGSRDRMILQRDIRTPPLQSERRLQGHRQEVCGLKWSTDHQLLASGGNDNKLLVWNHSSLSPVQQYTEHLAAVKAIAWSPHQHGLLASGGGTADRCIRFWNTLTGQPLQCIDTGSQVCNLAWSKHANELVSTHGYSQNQILVWKYPSLTQVAKLTGHSYRVLYLAMSPDGEAIVTGAGDETLRFWNVFSKTRSTKESVSVLNLFTRIREQYVTLRGPCCAPVLRQMLRWKMTPMGQDAVGQSWRTEPSCHGAEDSGCSLSHGTAWQRWQHKHCAPERDPLPPVYDQRLREVACWDPTVPAAYPGLSPRWGSFLWQERPILGKEYVATRSQSSGAGEGSPGYVPLLSSCRPPSTTRDVRSWSLLQHQPSAPQ</sequence>
<dbReference type="InterPro" id="IPR033010">
    <property type="entry name" value="Cdc20/Fizzy"/>
</dbReference>
<dbReference type="EMBL" id="MCFN01000360">
    <property type="protein sequence ID" value="OXB59952.1"/>
    <property type="molecule type" value="Genomic_DNA"/>
</dbReference>
<dbReference type="AlphaFoldDB" id="A0A226MXI7"/>
<feature type="region of interest" description="Disordered" evidence="11">
    <location>
        <begin position="613"/>
        <end position="641"/>
    </location>
</feature>
<feature type="repeat" description="WD" evidence="10">
    <location>
        <begin position="309"/>
        <end position="350"/>
    </location>
</feature>
<dbReference type="InterPro" id="IPR015943">
    <property type="entry name" value="WD40/YVTN_repeat-like_dom_sf"/>
</dbReference>
<dbReference type="Proteomes" id="UP000198323">
    <property type="component" value="Unassembled WGS sequence"/>
</dbReference>
<organism evidence="13 14">
    <name type="scientific">Callipepla squamata</name>
    <name type="common">Scaled quail</name>
    <dbReference type="NCBI Taxonomy" id="9009"/>
    <lineage>
        <taxon>Eukaryota</taxon>
        <taxon>Metazoa</taxon>
        <taxon>Chordata</taxon>
        <taxon>Craniata</taxon>
        <taxon>Vertebrata</taxon>
        <taxon>Euteleostomi</taxon>
        <taxon>Archelosauria</taxon>
        <taxon>Archosauria</taxon>
        <taxon>Dinosauria</taxon>
        <taxon>Saurischia</taxon>
        <taxon>Theropoda</taxon>
        <taxon>Coelurosauria</taxon>
        <taxon>Aves</taxon>
        <taxon>Neognathae</taxon>
        <taxon>Galloanserae</taxon>
        <taxon>Galliformes</taxon>
        <taxon>Odontophoridae</taxon>
        <taxon>Callipepla</taxon>
    </lineage>
</organism>
<dbReference type="Pfam" id="PF24807">
    <property type="entry name" value="WD40_CDC20-Fz"/>
    <property type="match status" value="1"/>
</dbReference>
<evidence type="ECO:0000256" key="10">
    <source>
        <dbReference type="PROSITE-ProRule" id="PRU00221"/>
    </source>
</evidence>
<dbReference type="PROSITE" id="PS00678">
    <property type="entry name" value="WD_REPEATS_1"/>
    <property type="match status" value="1"/>
</dbReference>
<evidence type="ECO:0000256" key="9">
    <source>
        <dbReference type="ARBA" id="ARBA00081406"/>
    </source>
</evidence>
<comment type="pathway">
    <text evidence="1">Protein modification; protein ubiquitination.</text>
</comment>
<feature type="domain" description="CDC20/Fizzy WD40" evidence="12">
    <location>
        <begin position="179"/>
        <end position="470"/>
    </location>
</feature>
<feature type="compositionally biased region" description="Polar residues" evidence="11">
    <location>
        <begin position="146"/>
        <end position="160"/>
    </location>
</feature>
<keyword evidence="7" id="KW-0131">Cell cycle</keyword>
<protein>
    <recommendedName>
        <fullName evidence="8">Fizzy-related protein homolog</fullName>
    </recommendedName>
    <alternativeName>
        <fullName evidence="9">Cdh1/Hct1 homolog</fullName>
    </alternativeName>
</protein>
<name>A0A226MXI7_CALSU</name>
<feature type="repeat" description="WD" evidence="10">
    <location>
        <begin position="225"/>
        <end position="266"/>
    </location>
</feature>
<dbReference type="OrthoDB" id="10263272at2759"/>
<evidence type="ECO:0000313" key="14">
    <source>
        <dbReference type="Proteomes" id="UP000198323"/>
    </source>
</evidence>
<comment type="caution">
    <text evidence="13">The sequence shown here is derived from an EMBL/GenBank/DDBJ whole genome shotgun (WGS) entry which is preliminary data.</text>
</comment>
<dbReference type="GO" id="GO:0010997">
    <property type="term" value="F:anaphase-promoting complex binding"/>
    <property type="evidence" value="ECO:0007669"/>
    <property type="project" value="InterPro"/>
</dbReference>
<feature type="compositionally biased region" description="Polar residues" evidence="11">
    <location>
        <begin position="31"/>
        <end position="42"/>
    </location>
</feature>
<dbReference type="InterPro" id="IPR036322">
    <property type="entry name" value="WD40_repeat_dom_sf"/>
</dbReference>
<evidence type="ECO:0000256" key="5">
    <source>
        <dbReference type="ARBA" id="ARBA00022737"/>
    </source>
</evidence>
<dbReference type="GO" id="GO:0051301">
    <property type="term" value="P:cell division"/>
    <property type="evidence" value="ECO:0007669"/>
    <property type="project" value="UniProtKB-KW"/>
</dbReference>
<comment type="similarity">
    <text evidence="2">Belongs to the WD repeat CDC20/Fizzy family.</text>
</comment>
<dbReference type="InterPro" id="IPR001680">
    <property type="entry name" value="WD40_rpt"/>
</dbReference>
<dbReference type="Gene3D" id="2.130.10.10">
    <property type="entry name" value="YVTN repeat-like/Quinoprotein amine dehydrogenase"/>
    <property type="match status" value="1"/>
</dbReference>
<feature type="repeat" description="WD" evidence="10">
    <location>
        <begin position="439"/>
        <end position="480"/>
    </location>
</feature>
<accession>A0A226MXI7</accession>
<dbReference type="PANTHER" id="PTHR19918:SF1">
    <property type="entry name" value="FIZZY-RELATED PROTEIN HOMOLOG"/>
    <property type="match status" value="1"/>
</dbReference>
<keyword evidence="5" id="KW-0677">Repeat</keyword>
<gene>
    <name evidence="13" type="ORF">ASZ78_008088</name>
</gene>
<reference evidence="13 14" key="1">
    <citation type="submission" date="2016-07" db="EMBL/GenBank/DDBJ databases">
        <title>Disparate Historic Effective Population Sizes Predicted by Modern Levels of Genome Diversity for the Scaled Quail (Callipepla squamata) and the Northern Bobwhite (Colinus virginianus): Inferences from First and Second Generation Draft Genome Assemblies for Sympatric New World Quail.</title>
        <authorList>
            <person name="Oldeschulte D.L."/>
            <person name="Halley Y.A."/>
            <person name="Bhattarai E.K."/>
            <person name="Brashear W.A."/>
            <person name="Hill J."/>
            <person name="Metz R.P."/>
            <person name="Johnson C.D."/>
            <person name="Rollins D."/>
            <person name="Peterson M.J."/>
            <person name="Bickhart D.M."/>
            <person name="Decker J.E."/>
            <person name="Seabury C.M."/>
        </authorList>
    </citation>
    <scope>NUCLEOTIDE SEQUENCE [LARGE SCALE GENOMIC DNA]</scope>
    <source>
        <strain evidence="13 14">Texas</strain>
        <tissue evidence="13">Leg muscle</tissue>
    </source>
</reference>
<dbReference type="PROSITE" id="PS50294">
    <property type="entry name" value="WD_REPEATS_REGION"/>
    <property type="match status" value="2"/>
</dbReference>